<dbReference type="AlphaFoldDB" id="A0A6J1F5L6"/>
<feature type="repeat" description="PPR" evidence="3">
    <location>
        <begin position="447"/>
        <end position="481"/>
    </location>
</feature>
<dbReference type="Pfam" id="PF01535">
    <property type="entry name" value="PPR"/>
    <property type="match status" value="2"/>
</dbReference>
<feature type="repeat" description="PPR" evidence="3">
    <location>
        <begin position="272"/>
        <end position="306"/>
    </location>
</feature>
<reference evidence="5" key="1">
    <citation type="submission" date="2025-08" db="UniProtKB">
        <authorList>
            <consortium name="RefSeq"/>
        </authorList>
    </citation>
    <scope>IDENTIFICATION</scope>
    <source>
        <tissue evidence="5">Young leaves</tissue>
    </source>
</reference>
<dbReference type="KEGG" id="cmos:111442326"/>
<feature type="repeat" description="PPR" evidence="3">
    <location>
        <begin position="938"/>
        <end position="972"/>
    </location>
</feature>
<dbReference type="SUPFAM" id="SSF48452">
    <property type="entry name" value="TPR-like"/>
    <property type="match status" value="1"/>
</dbReference>
<evidence type="ECO:0000256" key="1">
    <source>
        <dbReference type="ARBA" id="ARBA00007626"/>
    </source>
</evidence>
<gene>
    <name evidence="5" type="primary">LOC111442326</name>
</gene>
<dbReference type="InterPro" id="IPR011990">
    <property type="entry name" value="TPR-like_helical_dom_sf"/>
</dbReference>
<sequence>MIIVRMRKLIRFQSPYSNSTLNFLRFHLSQFQVLRFSTLARKRISSSRSGGTQESQCPETAETSSFRSLFNEITEILGSESYVHDKISSRDLGLKESAAEDSLNGEEQLLCAQGVCKNAEQETEGIQLVVLEENDVSSVVHQVAAAVRGGNGLVSMEERLGSLDVRFSSEVVEKVLKRCFKFPHLALGFFNWVKSRDGFQCTTSVINIMLSIAGEARDFKLVEKLVEEMEYHSLEKDIKTWTILISLYGNAKLTGKALMVYSKMRESGCEIDGVVYKTLICSLSAAGKPELAMEFYREMVKQGIRVVDMKMSKVLLSCFAGSGDTASVLDIAKDMVALFKVQEHDVYHYILKSFCISKRIKEALKFIHDLNSKGIVLDPKYFEILVGGLCRSNRIEDALELVNIMKKKTVLDGKVYGIIINWYLRQNDILKALDLFQNMKEIGYLPTTSTYTQLMQHLFRLAKYEKGFELYKEMLEKGIELDTVAIMTVVAGHVSQNHISEAWSVFRTMENKPTWKSFSVFIRELFRISRTDEVVKVLNEMHELNIVVPDKLFRSVVSYMEKMGDMISLEKVKKMRSKVELFPQECEVNREDDAPKINDLHMEVNFEHSKPTSITCHTETLPRNYREEDLDEVYRILSSSTDWKQIKKALENCSVEFTTEFVLEILRKCSLDGCAALQFFAWVGKQPGYNHTTETYNMAIKVAGLGKDFKHMRSLYYEMRRKGCLITPDTWTIMIMQYGRAGLTEIALKSFEEMKQSKIKPNANTYKYLIMSLCGSKRRKVNEAITLLQEMIHSKYIPDKELLETYLGCLCKLDRLSDAKRCIDNLRNVGFTVPLIYSLYIRALCRVGKLDEALTLLEEVGTERSKLDNYIYGSIIHGLLQRGRTDEALAKMNAMKQVGINPTVHVYTSFIVHSFKENQTRRALEILAKMLQEGCEPTIATYSAVIYGYMNMGKFGEAWKVFHYIKKNGPSPDFKAYSMLISCLCEAGRSEEALQIISDMLDSGIAPSSINFRTVFFGLNREGKHILARDVLQQKLGLIRRRKFKI</sequence>
<evidence type="ECO:0000256" key="2">
    <source>
        <dbReference type="ARBA" id="ARBA00022737"/>
    </source>
</evidence>
<evidence type="ECO:0000256" key="3">
    <source>
        <dbReference type="PROSITE-ProRule" id="PRU00708"/>
    </source>
</evidence>
<evidence type="ECO:0000313" key="4">
    <source>
        <dbReference type="Proteomes" id="UP000504609"/>
    </source>
</evidence>
<feature type="repeat" description="PPR" evidence="3">
    <location>
        <begin position="378"/>
        <end position="408"/>
    </location>
</feature>
<dbReference type="NCBIfam" id="TIGR00756">
    <property type="entry name" value="PPR"/>
    <property type="match status" value="9"/>
</dbReference>
<dbReference type="PROSITE" id="PS51375">
    <property type="entry name" value="PPR"/>
    <property type="match status" value="11"/>
</dbReference>
<feature type="repeat" description="PPR" evidence="3">
    <location>
        <begin position="903"/>
        <end position="937"/>
    </location>
</feature>
<protein>
    <submittedName>
        <fullName evidence="5">Pentatricopeptide repeat-containing protein At5g06400, mitochondrial</fullName>
    </submittedName>
</protein>
<organism evidence="4 5">
    <name type="scientific">Cucurbita moschata</name>
    <name type="common">Winter crookneck squash</name>
    <name type="synonym">Cucurbita pepo var. moschata</name>
    <dbReference type="NCBI Taxonomy" id="3662"/>
    <lineage>
        <taxon>Eukaryota</taxon>
        <taxon>Viridiplantae</taxon>
        <taxon>Streptophyta</taxon>
        <taxon>Embryophyta</taxon>
        <taxon>Tracheophyta</taxon>
        <taxon>Spermatophyta</taxon>
        <taxon>Magnoliopsida</taxon>
        <taxon>eudicotyledons</taxon>
        <taxon>Gunneridae</taxon>
        <taxon>Pentapetalae</taxon>
        <taxon>rosids</taxon>
        <taxon>fabids</taxon>
        <taxon>Cucurbitales</taxon>
        <taxon>Cucurbitaceae</taxon>
        <taxon>Cucurbiteae</taxon>
        <taxon>Cucurbita</taxon>
    </lineage>
</organism>
<accession>A0A6J1F5L6</accession>
<dbReference type="Gene3D" id="1.25.40.10">
    <property type="entry name" value="Tetratricopeptide repeat domain"/>
    <property type="match status" value="6"/>
</dbReference>
<dbReference type="PANTHER" id="PTHR47447">
    <property type="entry name" value="OS03G0856100 PROTEIN"/>
    <property type="match status" value="1"/>
</dbReference>
<dbReference type="PANTHER" id="PTHR47447:SF28">
    <property type="entry name" value="PENTACOTRIPEPTIDE-REPEAT REGION OF PRORP DOMAIN-CONTAINING PROTEIN"/>
    <property type="match status" value="1"/>
</dbReference>
<keyword evidence="2" id="KW-0677">Repeat</keyword>
<dbReference type="InterPro" id="IPR002885">
    <property type="entry name" value="PPR_rpt"/>
</dbReference>
<feature type="repeat" description="PPR" evidence="3">
    <location>
        <begin position="412"/>
        <end position="446"/>
    </location>
</feature>
<proteinExistence type="inferred from homology"/>
<dbReference type="RefSeq" id="XP_022935457.1">
    <property type="nucleotide sequence ID" value="XM_023079689.1"/>
</dbReference>
<dbReference type="GeneID" id="111442326"/>
<feature type="repeat" description="PPR" evidence="3">
    <location>
        <begin position="868"/>
        <end position="902"/>
    </location>
</feature>
<feature type="repeat" description="PPR" evidence="3">
    <location>
        <begin position="727"/>
        <end position="761"/>
    </location>
</feature>
<dbReference type="Pfam" id="PF13812">
    <property type="entry name" value="PPR_3"/>
    <property type="match status" value="1"/>
</dbReference>
<dbReference type="Proteomes" id="UP000504609">
    <property type="component" value="Unplaced"/>
</dbReference>
<evidence type="ECO:0000313" key="5">
    <source>
        <dbReference type="RefSeq" id="XP_022935457.1"/>
    </source>
</evidence>
<name>A0A6J1F5L6_CUCMO</name>
<comment type="similarity">
    <text evidence="1">Belongs to the PPR family. P subfamily.</text>
</comment>
<dbReference type="Pfam" id="PF13041">
    <property type="entry name" value="PPR_2"/>
    <property type="match status" value="4"/>
</dbReference>
<feature type="repeat" description="PPR" evidence="3">
    <location>
        <begin position="973"/>
        <end position="1007"/>
    </location>
</feature>
<keyword evidence="4" id="KW-1185">Reference proteome</keyword>
<feature type="repeat" description="PPR" evidence="3">
    <location>
        <begin position="762"/>
        <end position="798"/>
    </location>
</feature>
<feature type="repeat" description="PPR" evidence="3">
    <location>
        <begin position="237"/>
        <end position="271"/>
    </location>
</feature>